<accession>A0A6L2PPZ6</accession>
<dbReference type="InterPro" id="IPR001611">
    <property type="entry name" value="Leu-rich_rpt"/>
</dbReference>
<dbReference type="PANTHER" id="PTHR48051:SF1">
    <property type="entry name" value="RAS SUPPRESSOR PROTEIN 1"/>
    <property type="match status" value="1"/>
</dbReference>
<dbReference type="InterPro" id="IPR003591">
    <property type="entry name" value="Leu-rich_rpt_typical-subtyp"/>
</dbReference>
<dbReference type="Proteomes" id="UP000502823">
    <property type="component" value="Unassembled WGS sequence"/>
</dbReference>
<dbReference type="InParanoid" id="A0A6L2PPZ6"/>
<evidence type="ECO:0000256" key="2">
    <source>
        <dbReference type="ARBA" id="ARBA00022737"/>
    </source>
</evidence>
<evidence type="ECO:0008006" key="5">
    <source>
        <dbReference type="Google" id="ProtNLM"/>
    </source>
</evidence>
<keyword evidence="4" id="KW-1185">Reference proteome</keyword>
<evidence type="ECO:0000256" key="1">
    <source>
        <dbReference type="ARBA" id="ARBA00022614"/>
    </source>
</evidence>
<organism evidence="3 4">
    <name type="scientific">Coptotermes formosanus</name>
    <name type="common">Formosan subterranean termite</name>
    <dbReference type="NCBI Taxonomy" id="36987"/>
    <lineage>
        <taxon>Eukaryota</taxon>
        <taxon>Metazoa</taxon>
        <taxon>Ecdysozoa</taxon>
        <taxon>Arthropoda</taxon>
        <taxon>Hexapoda</taxon>
        <taxon>Insecta</taxon>
        <taxon>Pterygota</taxon>
        <taxon>Neoptera</taxon>
        <taxon>Polyneoptera</taxon>
        <taxon>Dictyoptera</taxon>
        <taxon>Blattodea</taxon>
        <taxon>Blattoidea</taxon>
        <taxon>Termitoidae</taxon>
        <taxon>Rhinotermitidae</taxon>
        <taxon>Coptotermes</taxon>
    </lineage>
</organism>
<reference evidence="4" key="1">
    <citation type="submission" date="2020-01" db="EMBL/GenBank/DDBJ databases">
        <title>Draft genome sequence of the Termite Coptotermes fromosanus.</title>
        <authorList>
            <person name="Itakura S."/>
            <person name="Yosikawa Y."/>
            <person name="Umezawa K."/>
        </authorList>
    </citation>
    <scope>NUCLEOTIDE SEQUENCE [LARGE SCALE GENOMIC DNA]</scope>
</reference>
<keyword evidence="1" id="KW-0433">Leucine-rich repeat</keyword>
<dbReference type="InterPro" id="IPR050216">
    <property type="entry name" value="LRR_domain-containing"/>
</dbReference>
<dbReference type="SMART" id="SM00369">
    <property type="entry name" value="LRR_TYP"/>
    <property type="match status" value="3"/>
</dbReference>
<dbReference type="PROSITE" id="PS51450">
    <property type="entry name" value="LRR"/>
    <property type="match status" value="2"/>
</dbReference>
<proteinExistence type="predicted"/>
<keyword evidence="2" id="KW-0677">Repeat</keyword>
<dbReference type="Pfam" id="PF12799">
    <property type="entry name" value="LRR_4"/>
    <property type="match status" value="1"/>
</dbReference>
<dbReference type="InterPro" id="IPR025875">
    <property type="entry name" value="Leu-rich_rpt_4"/>
</dbReference>
<dbReference type="EMBL" id="BLKM01011093">
    <property type="protein sequence ID" value="GFG31987.1"/>
    <property type="molecule type" value="Genomic_DNA"/>
</dbReference>
<evidence type="ECO:0000313" key="3">
    <source>
        <dbReference type="EMBL" id="GFG31987.1"/>
    </source>
</evidence>
<evidence type="ECO:0000313" key="4">
    <source>
        <dbReference type="Proteomes" id="UP000502823"/>
    </source>
</evidence>
<dbReference type="PRINTS" id="PR00019">
    <property type="entry name" value="LEURICHRPT"/>
</dbReference>
<name>A0A6L2PPZ6_COPFO</name>
<dbReference type="Pfam" id="PF00560">
    <property type="entry name" value="LRR_1"/>
    <property type="match status" value="1"/>
</dbReference>
<dbReference type="InterPro" id="IPR032675">
    <property type="entry name" value="LRR_dom_sf"/>
</dbReference>
<dbReference type="GO" id="GO:0005737">
    <property type="term" value="C:cytoplasm"/>
    <property type="evidence" value="ECO:0007669"/>
    <property type="project" value="TreeGrafter"/>
</dbReference>
<dbReference type="SUPFAM" id="SSF52058">
    <property type="entry name" value="L domain-like"/>
    <property type="match status" value="1"/>
</dbReference>
<comment type="caution">
    <text evidence="3">The sequence shown here is derived from an EMBL/GenBank/DDBJ whole genome shotgun (WGS) entry which is preliminary data.</text>
</comment>
<gene>
    <name evidence="3" type="ORF">Cfor_08513</name>
</gene>
<dbReference type="AlphaFoldDB" id="A0A6L2PPZ6"/>
<dbReference type="OrthoDB" id="1394818at2759"/>
<dbReference type="PANTHER" id="PTHR48051">
    <property type="match status" value="1"/>
</dbReference>
<dbReference type="Gene3D" id="3.80.10.10">
    <property type="entry name" value="Ribonuclease Inhibitor"/>
    <property type="match status" value="1"/>
</dbReference>
<sequence>MSSEDAAAGKKSNWPELEITGTIRNLSPNLWHLTHLTSLYLNDNCLSRIPPDISRLVNLRTLDLSSNKLRSLPAELGELIYLRELHLNNNHLRVLPYELGKLFQLHILGLQGNPLTKEILTLYGEPNGTHKLLTYMLDNLQGKTDMTFANFKCKSVISSSGGHNAEQQDEKYGSGGIRTHVLSDWCLKPAP</sequence>
<protein>
    <recommendedName>
        <fullName evidence="5">CCR4-NOT transcription complex subunit 6-like</fullName>
    </recommendedName>
</protein>